<gene>
    <name evidence="8" type="ORF">SAMN05444277_101763</name>
</gene>
<keyword evidence="4" id="KW-0472">Membrane</keyword>
<evidence type="ECO:0000313" key="8">
    <source>
        <dbReference type="EMBL" id="SFP70078.1"/>
    </source>
</evidence>
<reference evidence="8 9" key="1">
    <citation type="submission" date="2016-10" db="EMBL/GenBank/DDBJ databases">
        <authorList>
            <person name="de Groot N.N."/>
        </authorList>
    </citation>
    <scope>NUCLEOTIDE SEQUENCE [LARGE SCALE GENOMIC DNA]</scope>
    <source>
        <strain evidence="8 9">DSM 28286</strain>
    </source>
</reference>
<dbReference type="RefSeq" id="WP_090654609.1">
    <property type="nucleotide sequence ID" value="NZ_FOXQ01000001.1"/>
</dbReference>
<dbReference type="STRING" id="1465490.SAMN05444277_101763"/>
<evidence type="ECO:0000256" key="3">
    <source>
        <dbReference type="ARBA" id="ARBA00022729"/>
    </source>
</evidence>
<keyword evidence="9" id="KW-1185">Reference proteome</keyword>
<dbReference type="InterPro" id="IPR012944">
    <property type="entry name" value="SusD_RagB_dom"/>
</dbReference>
<protein>
    <submittedName>
        <fullName evidence="8">Starch-binding associating with outer membrane</fullName>
    </submittedName>
</protein>
<dbReference type="SUPFAM" id="SSF48452">
    <property type="entry name" value="TPR-like"/>
    <property type="match status" value="1"/>
</dbReference>
<dbReference type="PROSITE" id="PS51257">
    <property type="entry name" value="PROKAR_LIPOPROTEIN"/>
    <property type="match status" value="1"/>
</dbReference>
<dbReference type="Gene3D" id="1.25.40.390">
    <property type="match status" value="1"/>
</dbReference>
<organism evidence="8 9">
    <name type="scientific">Parafilimonas terrae</name>
    <dbReference type="NCBI Taxonomy" id="1465490"/>
    <lineage>
        <taxon>Bacteria</taxon>
        <taxon>Pseudomonadati</taxon>
        <taxon>Bacteroidota</taxon>
        <taxon>Chitinophagia</taxon>
        <taxon>Chitinophagales</taxon>
        <taxon>Chitinophagaceae</taxon>
        <taxon>Parafilimonas</taxon>
    </lineage>
</organism>
<feature type="signal peptide" evidence="6">
    <location>
        <begin position="1"/>
        <end position="18"/>
    </location>
</feature>
<evidence type="ECO:0000256" key="6">
    <source>
        <dbReference type="SAM" id="SignalP"/>
    </source>
</evidence>
<evidence type="ECO:0000256" key="5">
    <source>
        <dbReference type="ARBA" id="ARBA00023237"/>
    </source>
</evidence>
<keyword evidence="5" id="KW-0998">Cell outer membrane</keyword>
<dbReference type="AlphaFoldDB" id="A0A1I5SH84"/>
<evidence type="ECO:0000313" key="9">
    <source>
        <dbReference type="Proteomes" id="UP000199031"/>
    </source>
</evidence>
<dbReference type="InterPro" id="IPR011990">
    <property type="entry name" value="TPR-like_helical_dom_sf"/>
</dbReference>
<keyword evidence="3 6" id="KW-0732">Signal</keyword>
<comment type="similarity">
    <text evidence="2">Belongs to the SusD family.</text>
</comment>
<proteinExistence type="inferred from homology"/>
<evidence type="ECO:0000256" key="4">
    <source>
        <dbReference type="ARBA" id="ARBA00023136"/>
    </source>
</evidence>
<dbReference type="OrthoDB" id="9783641at2"/>
<feature type="chain" id="PRO_5011630590" evidence="6">
    <location>
        <begin position="19"/>
        <end position="520"/>
    </location>
</feature>
<feature type="domain" description="RagB/SusD" evidence="7">
    <location>
        <begin position="267"/>
        <end position="488"/>
    </location>
</feature>
<evidence type="ECO:0000259" key="7">
    <source>
        <dbReference type="Pfam" id="PF07980"/>
    </source>
</evidence>
<dbReference type="GO" id="GO:0009279">
    <property type="term" value="C:cell outer membrane"/>
    <property type="evidence" value="ECO:0007669"/>
    <property type="project" value="UniProtKB-SubCell"/>
</dbReference>
<dbReference type="Pfam" id="PF07980">
    <property type="entry name" value="SusD_RagB"/>
    <property type="match status" value="1"/>
</dbReference>
<name>A0A1I5SH84_9BACT</name>
<comment type="subcellular location">
    <subcellularLocation>
        <location evidence="1">Cell outer membrane</location>
    </subcellularLocation>
</comment>
<dbReference type="Proteomes" id="UP000199031">
    <property type="component" value="Unassembled WGS sequence"/>
</dbReference>
<evidence type="ECO:0000256" key="2">
    <source>
        <dbReference type="ARBA" id="ARBA00006275"/>
    </source>
</evidence>
<dbReference type="EMBL" id="FOXQ01000001">
    <property type="protein sequence ID" value="SFP70078.1"/>
    <property type="molecule type" value="Genomic_DNA"/>
</dbReference>
<evidence type="ECO:0000256" key="1">
    <source>
        <dbReference type="ARBA" id="ARBA00004442"/>
    </source>
</evidence>
<sequence length="520" mass="57823">MKSIKIFFLLFLIPFAFSCTKLDEQFRSSLEEQEGGAVSAADLLTSAYNNINGTYIAGNFWHLQEHTSDELIGPTRGGDWDDNGQWRALHAHTWNADHALISGAFSDLLSAQFAASNVLQNSPSAEQAAEARFLRALSIFSVLDGWNQVPYREDLSDYRIDPITLKGAGAADFIISELNAAMNDLPDSGPAYKASKNAARALLMKTYLNYGVFADSADNRSNPGFSADDMNQVITLADQITASGKYAVKSGSYFDNFAPNNDAVSTENIFTFFSQNGSDRTTGVANNWFQVAHYSMEPGGWNGFATLSDFYDKFDANDERRGKYYDYPGALPNPGKRVNVGFLAGQQYNLRTDVALQDRKGNPLIFTPEVHLREPGNNLEVTGIRVDKYAYDYAYSGGTAAHENQASDNDWALLRYADVLLMKAEALLRTGKEADALKIVNDIRTARGVANLSSLTLDNLLDERGREMYWEGWRREDLVRFGKFLDPWQEKPTDDPKNILFPIPSNQLAVNPNLEQNPGY</sequence>
<accession>A0A1I5SH84</accession>